<dbReference type="CDD" id="cd00446">
    <property type="entry name" value="GrpE"/>
    <property type="match status" value="1"/>
</dbReference>
<evidence type="ECO:0000256" key="6">
    <source>
        <dbReference type="SAM" id="MobiDB-lite"/>
    </source>
</evidence>
<evidence type="ECO:0000256" key="1">
    <source>
        <dbReference type="ARBA" id="ARBA00009054"/>
    </source>
</evidence>
<dbReference type="PRINTS" id="PR00773">
    <property type="entry name" value="GRPEPROTEIN"/>
</dbReference>
<dbReference type="PROSITE" id="PS01071">
    <property type="entry name" value="GRPE"/>
    <property type="match status" value="1"/>
</dbReference>
<dbReference type="InterPro" id="IPR000740">
    <property type="entry name" value="GrpE"/>
</dbReference>
<dbReference type="GO" id="GO:0051087">
    <property type="term" value="F:protein-folding chaperone binding"/>
    <property type="evidence" value="ECO:0007669"/>
    <property type="project" value="InterPro"/>
</dbReference>
<evidence type="ECO:0000313" key="7">
    <source>
        <dbReference type="EMBL" id="RWZ78249.1"/>
    </source>
</evidence>
<evidence type="ECO:0000256" key="2">
    <source>
        <dbReference type="ARBA" id="ARBA00023186"/>
    </source>
</evidence>
<organism evidence="7 8">
    <name type="scientific">Candidatus Microsaccharimonas sossegonensis</name>
    <dbReference type="NCBI Taxonomy" id="2506948"/>
    <lineage>
        <taxon>Bacteria</taxon>
        <taxon>Candidatus Saccharimonadota</taxon>
        <taxon>Candidatus Saccharimonadia</taxon>
        <taxon>Candidatus Saccharimonadales</taxon>
        <taxon>Candidatus Saccharimonadaceae</taxon>
        <taxon>Candidatus Microsaccharimonas</taxon>
    </lineage>
</organism>
<dbReference type="Proteomes" id="UP000289257">
    <property type="component" value="Unassembled WGS sequence"/>
</dbReference>
<dbReference type="PANTHER" id="PTHR21237:SF23">
    <property type="entry name" value="GRPE PROTEIN HOMOLOG, MITOCHONDRIAL"/>
    <property type="match status" value="1"/>
</dbReference>
<sequence>MADAKKTKKNVPSEDAQQKKAVENFADTRVAELTLDLKRTRADFENYRKRVDAEKVAARESGQASAILKLLPVIDNIERAVAYTPEDLKENSWVQSVAGLVKHLEKSLGALSLTRIEATPGTTFDPEFHEAIQFDETATGDQEVIAEELQAGYILNDHVIRHAMVKVTKQ</sequence>
<dbReference type="GO" id="GO:0006457">
    <property type="term" value="P:protein folding"/>
    <property type="evidence" value="ECO:0007669"/>
    <property type="project" value="InterPro"/>
</dbReference>
<gene>
    <name evidence="3" type="primary">grpE</name>
    <name evidence="7" type="ORF">EOT05_00580</name>
</gene>
<dbReference type="SUPFAM" id="SSF58014">
    <property type="entry name" value="Coiled-coil domain of nucleotide exchange factor GrpE"/>
    <property type="match status" value="1"/>
</dbReference>
<evidence type="ECO:0000256" key="3">
    <source>
        <dbReference type="HAMAP-Rule" id="MF_01151"/>
    </source>
</evidence>
<dbReference type="InterPro" id="IPR013805">
    <property type="entry name" value="GrpE_CC"/>
</dbReference>
<name>A0A4Q0AH13_9BACT</name>
<dbReference type="GO" id="GO:0005737">
    <property type="term" value="C:cytoplasm"/>
    <property type="evidence" value="ECO:0007669"/>
    <property type="project" value="UniProtKB-SubCell"/>
</dbReference>
<comment type="subunit">
    <text evidence="3">Homodimer.</text>
</comment>
<comment type="subcellular location">
    <subcellularLocation>
        <location evidence="3">Cytoplasm</location>
    </subcellularLocation>
</comment>
<comment type="caution">
    <text evidence="7">The sequence shown here is derived from an EMBL/GenBank/DDBJ whole genome shotgun (WGS) entry which is preliminary data.</text>
</comment>
<evidence type="ECO:0000256" key="4">
    <source>
        <dbReference type="RuleBase" id="RU000639"/>
    </source>
</evidence>
<dbReference type="Pfam" id="PF01025">
    <property type="entry name" value="GrpE"/>
    <property type="match status" value="1"/>
</dbReference>
<comment type="similarity">
    <text evidence="1 3 5">Belongs to the GrpE family.</text>
</comment>
<evidence type="ECO:0000313" key="8">
    <source>
        <dbReference type="Proteomes" id="UP000289257"/>
    </source>
</evidence>
<keyword evidence="2 3" id="KW-0143">Chaperone</keyword>
<dbReference type="Gene3D" id="2.30.22.10">
    <property type="entry name" value="Head domain of nucleotide exchange factor GrpE"/>
    <property type="match status" value="1"/>
</dbReference>
<keyword evidence="8" id="KW-1185">Reference proteome</keyword>
<keyword evidence="3 4" id="KW-0346">Stress response</keyword>
<feature type="region of interest" description="Disordered" evidence="6">
    <location>
        <begin position="1"/>
        <end position="22"/>
    </location>
</feature>
<dbReference type="EMBL" id="SCKX01000001">
    <property type="protein sequence ID" value="RWZ78249.1"/>
    <property type="molecule type" value="Genomic_DNA"/>
</dbReference>
<dbReference type="SUPFAM" id="SSF51064">
    <property type="entry name" value="Head domain of nucleotide exchange factor GrpE"/>
    <property type="match status" value="1"/>
</dbReference>
<dbReference type="HAMAP" id="MF_01151">
    <property type="entry name" value="GrpE"/>
    <property type="match status" value="1"/>
</dbReference>
<comment type="function">
    <text evidence="3 4">Participates actively in the response to hyperosmotic and heat shock by preventing the aggregation of stress-denatured proteins, in association with DnaK and GrpE. It is the nucleotide exchange factor for DnaK and may function as a thermosensor. Unfolded proteins bind initially to DnaJ; upon interaction with the DnaJ-bound protein, DnaK hydrolyzes its bound ATP, resulting in the formation of a stable complex. GrpE releases ADP from DnaK; ATP binding to DnaK triggers the release of the substrate protein, thus completing the reaction cycle. Several rounds of ATP-dependent interactions between DnaJ, DnaK and GrpE are required for fully efficient folding.</text>
</comment>
<dbReference type="PANTHER" id="PTHR21237">
    <property type="entry name" value="GRPE PROTEIN"/>
    <property type="match status" value="1"/>
</dbReference>
<reference evidence="7" key="1">
    <citation type="submission" date="2019-01" db="EMBL/GenBank/DDBJ databases">
        <title>Genomic signatures and co-occurrence patterns of the ultra-small Saccharimodia (Patescibacteria phylum) suggest a symbiotic lifestyle.</title>
        <authorList>
            <person name="Lemos L."/>
            <person name="Medeiros J."/>
            <person name="Andreote F."/>
            <person name="Fernandes G."/>
            <person name="Varani A."/>
            <person name="Oliveira G."/>
            <person name="Pylro V."/>
        </authorList>
    </citation>
    <scope>NUCLEOTIDE SEQUENCE [LARGE SCALE GENOMIC DNA]</scope>
    <source>
        <strain evidence="7">AMD02</strain>
    </source>
</reference>
<dbReference type="GO" id="GO:0042803">
    <property type="term" value="F:protein homodimerization activity"/>
    <property type="evidence" value="ECO:0007669"/>
    <property type="project" value="InterPro"/>
</dbReference>
<dbReference type="GO" id="GO:0000774">
    <property type="term" value="F:adenyl-nucleotide exchange factor activity"/>
    <property type="evidence" value="ECO:0007669"/>
    <property type="project" value="InterPro"/>
</dbReference>
<dbReference type="GO" id="GO:0051082">
    <property type="term" value="F:unfolded protein binding"/>
    <property type="evidence" value="ECO:0007669"/>
    <property type="project" value="TreeGrafter"/>
</dbReference>
<keyword evidence="3" id="KW-0963">Cytoplasm</keyword>
<dbReference type="AlphaFoldDB" id="A0A4Q0AH13"/>
<dbReference type="InterPro" id="IPR009012">
    <property type="entry name" value="GrpE_head"/>
</dbReference>
<evidence type="ECO:0000256" key="5">
    <source>
        <dbReference type="RuleBase" id="RU004478"/>
    </source>
</evidence>
<accession>A0A4Q0AH13</accession>
<dbReference type="Gene3D" id="3.90.20.20">
    <property type="match status" value="1"/>
</dbReference>
<proteinExistence type="inferred from homology"/>
<protein>
    <recommendedName>
        <fullName evidence="3 4">Protein GrpE</fullName>
    </recommendedName>
    <alternativeName>
        <fullName evidence="3">HSP-70 cofactor</fullName>
    </alternativeName>
</protein>